<protein>
    <submittedName>
        <fullName evidence="3">Nuclear transport factor 2 family protein</fullName>
    </submittedName>
</protein>
<dbReference type="InterPro" id="IPR032710">
    <property type="entry name" value="NTF2-like_dom_sf"/>
</dbReference>
<organism evidence="3 4">
    <name type="scientific">Pedobacter panaciterrae</name>
    <dbReference type="NCBI Taxonomy" id="363849"/>
    <lineage>
        <taxon>Bacteria</taxon>
        <taxon>Pseudomonadati</taxon>
        <taxon>Bacteroidota</taxon>
        <taxon>Sphingobacteriia</taxon>
        <taxon>Sphingobacteriales</taxon>
        <taxon>Sphingobacteriaceae</taxon>
        <taxon>Pedobacter</taxon>
    </lineage>
</organism>
<gene>
    <name evidence="3" type="ORF">WAE58_20795</name>
</gene>
<dbReference type="Gene3D" id="3.10.450.50">
    <property type="match status" value="1"/>
</dbReference>
<evidence type="ECO:0000256" key="1">
    <source>
        <dbReference type="SAM" id="SignalP"/>
    </source>
</evidence>
<proteinExistence type="predicted"/>
<name>A0ABU8NRZ0_9SPHI</name>
<dbReference type="Proteomes" id="UP001378956">
    <property type="component" value="Unassembled WGS sequence"/>
</dbReference>
<dbReference type="PANTHER" id="PTHR41252">
    <property type="entry name" value="BLR2505 PROTEIN"/>
    <property type="match status" value="1"/>
</dbReference>
<dbReference type="EMBL" id="JBBEUB010000008">
    <property type="protein sequence ID" value="MEJ2904896.1"/>
    <property type="molecule type" value="Genomic_DNA"/>
</dbReference>
<dbReference type="RefSeq" id="WP_288882661.1">
    <property type="nucleotide sequence ID" value="NZ_CBFGNQ010000008.1"/>
</dbReference>
<dbReference type="PANTHER" id="PTHR41252:SF1">
    <property type="entry name" value="BLR2505 PROTEIN"/>
    <property type="match status" value="1"/>
</dbReference>
<accession>A0ABU8NRZ0</accession>
<reference evidence="3 4" key="1">
    <citation type="submission" date="2024-03" db="EMBL/GenBank/DDBJ databases">
        <title>Sequence of Lycoming College Course Isolates.</title>
        <authorList>
            <person name="Plotts O."/>
            <person name="Newman J."/>
        </authorList>
    </citation>
    <scope>NUCLEOTIDE SEQUENCE [LARGE SCALE GENOMIC DNA]</scope>
    <source>
        <strain evidence="3 4">CJB-3</strain>
    </source>
</reference>
<feature type="domain" description="SnoaL-like" evidence="2">
    <location>
        <begin position="46"/>
        <end position="155"/>
    </location>
</feature>
<sequence>MKRTVLVISTTCLLALGAKAQHTTQKTTNNKNSTTMTTVNKSTAPVQTFFSAFGKGDFEGVINSFSDDCKITAVRDGKREDQQIYGAYNGKDGAKAFLTNLGNAFDTKAFSVEHLVGEGNIAFANGKFTHVVKVTGKTFTSDWSLMCEIKDGKISTYHFYEDSAKYVEASK</sequence>
<feature type="chain" id="PRO_5045217261" evidence="1">
    <location>
        <begin position="21"/>
        <end position="171"/>
    </location>
</feature>
<dbReference type="Pfam" id="PF12680">
    <property type="entry name" value="SnoaL_2"/>
    <property type="match status" value="1"/>
</dbReference>
<keyword evidence="1" id="KW-0732">Signal</keyword>
<keyword evidence="4" id="KW-1185">Reference proteome</keyword>
<evidence type="ECO:0000259" key="2">
    <source>
        <dbReference type="Pfam" id="PF12680"/>
    </source>
</evidence>
<evidence type="ECO:0000313" key="3">
    <source>
        <dbReference type="EMBL" id="MEJ2904896.1"/>
    </source>
</evidence>
<comment type="caution">
    <text evidence="3">The sequence shown here is derived from an EMBL/GenBank/DDBJ whole genome shotgun (WGS) entry which is preliminary data.</text>
</comment>
<dbReference type="InterPro" id="IPR037401">
    <property type="entry name" value="SnoaL-like"/>
</dbReference>
<evidence type="ECO:0000313" key="4">
    <source>
        <dbReference type="Proteomes" id="UP001378956"/>
    </source>
</evidence>
<feature type="signal peptide" evidence="1">
    <location>
        <begin position="1"/>
        <end position="20"/>
    </location>
</feature>
<dbReference type="SUPFAM" id="SSF54427">
    <property type="entry name" value="NTF2-like"/>
    <property type="match status" value="1"/>
</dbReference>